<evidence type="ECO:0000313" key="2">
    <source>
        <dbReference type="EMBL" id="CAH1975067.1"/>
    </source>
</evidence>
<dbReference type="OrthoDB" id="4327074at2759"/>
<dbReference type="EMBL" id="CAKOFQ010006832">
    <property type="protein sequence ID" value="CAH1975067.1"/>
    <property type="molecule type" value="Genomic_DNA"/>
</dbReference>
<comment type="caution">
    <text evidence="2">The sequence shown here is derived from an EMBL/GenBank/DDBJ whole genome shotgun (WGS) entry which is preliminary data.</text>
</comment>
<protein>
    <submittedName>
        <fullName evidence="2">Uncharacterized protein</fullName>
    </submittedName>
</protein>
<sequence length="65" mass="7384">MSLSRYTKKKEAYQANPEGKAPSMGYTFPTIFIEEEENVLSDYLLTCAASNYGLTTKLIVYLHSR</sequence>
<dbReference type="AlphaFoldDB" id="A0A9P0P8A6"/>
<feature type="region of interest" description="Disordered" evidence="1">
    <location>
        <begin position="1"/>
        <end position="21"/>
    </location>
</feature>
<name>A0A9P0P8A6_ACAOB</name>
<organism evidence="2 3">
    <name type="scientific">Acanthoscelides obtectus</name>
    <name type="common">Bean weevil</name>
    <name type="synonym">Bruchus obtectus</name>
    <dbReference type="NCBI Taxonomy" id="200917"/>
    <lineage>
        <taxon>Eukaryota</taxon>
        <taxon>Metazoa</taxon>
        <taxon>Ecdysozoa</taxon>
        <taxon>Arthropoda</taxon>
        <taxon>Hexapoda</taxon>
        <taxon>Insecta</taxon>
        <taxon>Pterygota</taxon>
        <taxon>Neoptera</taxon>
        <taxon>Endopterygota</taxon>
        <taxon>Coleoptera</taxon>
        <taxon>Polyphaga</taxon>
        <taxon>Cucujiformia</taxon>
        <taxon>Chrysomeloidea</taxon>
        <taxon>Chrysomelidae</taxon>
        <taxon>Bruchinae</taxon>
        <taxon>Bruchini</taxon>
        <taxon>Acanthoscelides</taxon>
    </lineage>
</organism>
<accession>A0A9P0P8A6</accession>
<evidence type="ECO:0000256" key="1">
    <source>
        <dbReference type="SAM" id="MobiDB-lite"/>
    </source>
</evidence>
<keyword evidence="3" id="KW-1185">Reference proteome</keyword>
<proteinExistence type="predicted"/>
<evidence type="ECO:0000313" key="3">
    <source>
        <dbReference type="Proteomes" id="UP001152888"/>
    </source>
</evidence>
<reference evidence="2" key="1">
    <citation type="submission" date="2022-03" db="EMBL/GenBank/DDBJ databases">
        <authorList>
            <person name="Sayadi A."/>
        </authorList>
    </citation>
    <scope>NUCLEOTIDE SEQUENCE</scope>
</reference>
<gene>
    <name evidence="2" type="ORF">ACAOBT_LOCUS11433</name>
</gene>
<dbReference type="Proteomes" id="UP001152888">
    <property type="component" value="Unassembled WGS sequence"/>
</dbReference>